<dbReference type="EC" id="6.3.2.10" evidence="10 11"/>
<evidence type="ECO:0000256" key="4">
    <source>
        <dbReference type="ARBA" id="ARBA00022741"/>
    </source>
</evidence>
<keyword evidence="6 10" id="KW-0133">Cell shape</keyword>
<dbReference type="NCBIfam" id="TIGR01143">
    <property type="entry name" value="murF"/>
    <property type="match status" value="1"/>
</dbReference>
<dbReference type="GO" id="GO:0051301">
    <property type="term" value="P:cell division"/>
    <property type="evidence" value="ECO:0007669"/>
    <property type="project" value="UniProtKB-KW"/>
</dbReference>
<evidence type="ECO:0000256" key="8">
    <source>
        <dbReference type="ARBA" id="ARBA00023306"/>
    </source>
</evidence>
<keyword evidence="1 10" id="KW-0963">Cytoplasm</keyword>
<evidence type="ECO:0000256" key="9">
    <source>
        <dbReference type="ARBA" id="ARBA00023316"/>
    </source>
</evidence>
<dbReference type="UniPathway" id="UPA00219"/>
<accession>A0A1E5XIG3</accession>
<dbReference type="PANTHER" id="PTHR43024:SF1">
    <property type="entry name" value="UDP-N-ACETYLMURAMOYL-TRIPEPTIDE--D-ALANYL-D-ALANINE LIGASE"/>
    <property type="match status" value="1"/>
</dbReference>
<dbReference type="Pfam" id="PF01225">
    <property type="entry name" value="Mur_ligase"/>
    <property type="match status" value="1"/>
</dbReference>
<evidence type="ECO:0000313" key="15">
    <source>
        <dbReference type="EMBL" id="OEO28392.1"/>
    </source>
</evidence>
<dbReference type="EMBL" id="LAJE02000379">
    <property type="protein sequence ID" value="OEO28392.1"/>
    <property type="molecule type" value="Genomic_DNA"/>
</dbReference>
<evidence type="ECO:0000259" key="12">
    <source>
        <dbReference type="Pfam" id="PF01225"/>
    </source>
</evidence>
<organism evidence="15 16">
    <name type="scientific">Devosia insulae DS-56</name>
    <dbReference type="NCBI Taxonomy" id="1116389"/>
    <lineage>
        <taxon>Bacteria</taxon>
        <taxon>Pseudomonadati</taxon>
        <taxon>Pseudomonadota</taxon>
        <taxon>Alphaproteobacteria</taxon>
        <taxon>Hyphomicrobiales</taxon>
        <taxon>Devosiaceae</taxon>
        <taxon>Devosia</taxon>
    </lineage>
</organism>
<gene>
    <name evidence="10" type="primary">murF</name>
    <name evidence="15" type="ORF">VW23_004990</name>
</gene>
<dbReference type="InterPro" id="IPR004101">
    <property type="entry name" value="Mur_ligase_C"/>
</dbReference>
<evidence type="ECO:0000256" key="2">
    <source>
        <dbReference type="ARBA" id="ARBA00022598"/>
    </source>
</evidence>
<dbReference type="AlphaFoldDB" id="A0A1E5XIG3"/>
<feature type="domain" description="Mur ligase N-terminal catalytic" evidence="12">
    <location>
        <begin position="26"/>
        <end position="94"/>
    </location>
</feature>
<evidence type="ECO:0000256" key="1">
    <source>
        <dbReference type="ARBA" id="ARBA00022490"/>
    </source>
</evidence>
<dbReference type="GO" id="GO:0008766">
    <property type="term" value="F:UDP-N-acetylmuramoylalanyl-D-glutamyl-2,6-diaminopimelate-D-alanyl-D-alanine ligase activity"/>
    <property type="evidence" value="ECO:0007669"/>
    <property type="project" value="RHEA"/>
</dbReference>
<evidence type="ECO:0000256" key="3">
    <source>
        <dbReference type="ARBA" id="ARBA00022618"/>
    </source>
</evidence>
<proteinExistence type="inferred from homology"/>
<dbReference type="HAMAP" id="MF_02019">
    <property type="entry name" value="MurF"/>
    <property type="match status" value="1"/>
</dbReference>
<dbReference type="OrthoDB" id="9801978at2"/>
<evidence type="ECO:0000313" key="16">
    <source>
        <dbReference type="Proteomes" id="UP000095463"/>
    </source>
</evidence>
<dbReference type="GO" id="GO:0008360">
    <property type="term" value="P:regulation of cell shape"/>
    <property type="evidence" value="ECO:0007669"/>
    <property type="project" value="UniProtKB-KW"/>
</dbReference>
<keyword evidence="5 10" id="KW-0067">ATP-binding</keyword>
<keyword evidence="16" id="KW-1185">Reference proteome</keyword>
<evidence type="ECO:0000256" key="7">
    <source>
        <dbReference type="ARBA" id="ARBA00022984"/>
    </source>
</evidence>
<dbReference type="InterPro" id="IPR051046">
    <property type="entry name" value="MurCDEF_CellWall_CoF430Synth"/>
</dbReference>
<dbReference type="GO" id="GO:0005524">
    <property type="term" value="F:ATP binding"/>
    <property type="evidence" value="ECO:0007669"/>
    <property type="project" value="UniProtKB-UniRule"/>
</dbReference>
<dbReference type="Gene3D" id="3.40.1190.10">
    <property type="entry name" value="Mur-like, catalytic domain"/>
    <property type="match status" value="1"/>
</dbReference>
<dbReference type="GO" id="GO:0071555">
    <property type="term" value="P:cell wall organization"/>
    <property type="evidence" value="ECO:0007669"/>
    <property type="project" value="UniProtKB-KW"/>
</dbReference>
<feature type="domain" description="Mur ligase C-terminal" evidence="13">
    <location>
        <begin position="335"/>
        <end position="455"/>
    </location>
</feature>
<dbReference type="SUPFAM" id="SSF53244">
    <property type="entry name" value="MurD-like peptide ligases, peptide-binding domain"/>
    <property type="match status" value="1"/>
</dbReference>
<dbReference type="RefSeq" id="WP_069912313.1">
    <property type="nucleotide sequence ID" value="NZ_LAJE02000379.1"/>
</dbReference>
<dbReference type="InterPro" id="IPR036565">
    <property type="entry name" value="Mur-like_cat_sf"/>
</dbReference>
<sequence>MRPLWTVAEVVKATGGRPEGLSDGPIASISIDSREIAPEALFVAIRGDTHDGHDFVGKAIEAGATAALVSEAYHAAHGGKNLIVVLDTLKALEQLGIAARARNRGQIIAVTGSAGKTTTKEAIRTVLAAAGETHYSIKSFNNHWGVPLMLARMPREAQFGVFEIGMNHAGEITPLVQMVRPHVAVITTVAAAHLEFFNSVADIAAAKAEIFLGLEPGGTALLNADHDHLHILFAHARAAGVANVVTYGFDESADWHIGRVDTSASTTLAEVTHGADRCDLRLQVPGRHMVANAVAALAVARISGEGTRSAVAALAKFGAPEGRGLTLRLGPSAKPLLLVDESYNANVASMTAAMDLYRSVRPPDGRKFLVLGDMLEMGPQGPQLHAGLANAVLKTGASEIYLVGAAMRSLADELRHRAENDRDVPAVTHMPSAEEISDTVLSALAYGDAVMVKGSKGVRLSPLVQKIRERFQ</sequence>
<dbReference type="InterPro" id="IPR035911">
    <property type="entry name" value="MurE/MurF_N"/>
</dbReference>
<comment type="catalytic activity">
    <reaction evidence="10 11">
        <text>D-alanyl-D-alanine + UDP-N-acetyl-alpha-D-muramoyl-L-alanyl-gamma-D-glutamyl-meso-2,6-diaminopimelate + ATP = UDP-N-acetyl-alpha-D-muramoyl-L-alanyl-gamma-D-glutamyl-meso-2,6-diaminopimeloyl-D-alanyl-D-alanine + ADP + phosphate + H(+)</text>
        <dbReference type="Rhea" id="RHEA:28374"/>
        <dbReference type="ChEBI" id="CHEBI:15378"/>
        <dbReference type="ChEBI" id="CHEBI:30616"/>
        <dbReference type="ChEBI" id="CHEBI:43474"/>
        <dbReference type="ChEBI" id="CHEBI:57822"/>
        <dbReference type="ChEBI" id="CHEBI:61386"/>
        <dbReference type="ChEBI" id="CHEBI:83905"/>
        <dbReference type="ChEBI" id="CHEBI:456216"/>
        <dbReference type="EC" id="6.3.2.10"/>
    </reaction>
</comment>
<keyword evidence="8 10" id="KW-0131">Cell cycle</keyword>
<evidence type="ECO:0000259" key="13">
    <source>
        <dbReference type="Pfam" id="PF02875"/>
    </source>
</evidence>
<dbReference type="InterPro" id="IPR005863">
    <property type="entry name" value="UDP-N-AcMur_synth"/>
</dbReference>
<comment type="similarity">
    <text evidence="10">Belongs to the MurCDEF family. MurF subfamily.</text>
</comment>
<dbReference type="GO" id="GO:0047480">
    <property type="term" value="F:UDP-N-acetylmuramoyl-tripeptide-D-alanyl-D-alanine ligase activity"/>
    <property type="evidence" value="ECO:0007669"/>
    <property type="project" value="UniProtKB-UniRule"/>
</dbReference>
<dbReference type="Proteomes" id="UP000095463">
    <property type="component" value="Unassembled WGS sequence"/>
</dbReference>
<comment type="subcellular location">
    <subcellularLocation>
        <location evidence="10 11">Cytoplasm</location>
    </subcellularLocation>
</comment>
<comment type="function">
    <text evidence="10 11">Involved in cell wall formation. Catalyzes the final step in the synthesis of UDP-N-acetylmuramoyl-pentapeptide, the precursor of murein.</text>
</comment>
<evidence type="ECO:0000259" key="14">
    <source>
        <dbReference type="Pfam" id="PF08245"/>
    </source>
</evidence>
<dbReference type="Pfam" id="PF08245">
    <property type="entry name" value="Mur_ligase_M"/>
    <property type="match status" value="1"/>
</dbReference>
<feature type="binding site" evidence="10">
    <location>
        <begin position="112"/>
        <end position="118"/>
    </location>
    <ligand>
        <name>ATP</name>
        <dbReference type="ChEBI" id="CHEBI:30616"/>
    </ligand>
</feature>
<keyword evidence="2 10" id="KW-0436">Ligase</keyword>
<comment type="pathway">
    <text evidence="10 11">Cell wall biogenesis; peptidoglycan biosynthesis.</text>
</comment>
<dbReference type="GO" id="GO:0005737">
    <property type="term" value="C:cytoplasm"/>
    <property type="evidence" value="ECO:0007669"/>
    <property type="project" value="UniProtKB-SubCell"/>
</dbReference>
<reference evidence="15 16" key="1">
    <citation type="journal article" date="2015" name="Genome Announc.">
        <title>Genome Assemblies of Three Soil-Associated Devosia species: D. insulae, D. limi, and D. soli.</title>
        <authorList>
            <person name="Hassan Y.I."/>
            <person name="Lepp D."/>
            <person name="Zhou T."/>
        </authorList>
    </citation>
    <scope>NUCLEOTIDE SEQUENCE [LARGE SCALE GENOMIC DNA]</scope>
    <source>
        <strain evidence="15 16">DS-56</strain>
    </source>
</reference>
<keyword evidence="3 10" id="KW-0132">Cell division</keyword>
<dbReference type="Gene3D" id="3.40.1390.10">
    <property type="entry name" value="MurE/MurF, N-terminal domain"/>
    <property type="match status" value="1"/>
</dbReference>
<dbReference type="GO" id="GO:0009252">
    <property type="term" value="P:peptidoglycan biosynthetic process"/>
    <property type="evidence" value="ECO:0007669"/>
    <property type="project" value="UniProtKB-UniRule"/>
</dbReference>
<evidence type="ECO:0000256" key="6">
    <source>
        <dbReference type="ARBA" id="ARBA00022960"/>
    </source>
</evidence>
<evidence type="ECO:0000256" key="5">
    <source>
        <dbReference type="ARBA" id="ARBA00022840"/>
    </source>
</evidence>
<dbReference type="InterPro" id="IPR000713">
    <property type="entry name" value="Mur_ligase_N"/>
</dbReference>
<evidence type="ECO:0000256" key="11">
    <source>
        <dbReference type="RuleBase" id="RU004136"/>
    </source>
</evidence>
<feature type="domain" description="Mur ligase central" evidence="14">
    <location>
        <begin position="110"/>
        <end position="300"/>
    </location>
</feature>
<dbReference type="Pfam" id="PF02875">
    <property type="entry name" value="Mur_ligase_C"/>
    <property type="match status" value="1"/>
</dbReference>
<evidence type="ECO:0000256" key="10">
    <source>
        <dbReference type="HAMAP-Rule" id="MF_02019"/>
    </source>
</evidence>
<dbReference type="PANTHER" id="PTHR43024">
    <property type="entry name" value="UDP-N-ACETYLMURAMOYL-TRIPEPTIDE--D-ALANYL-D-ALANINE LIGASE"/>
    <property type="match status" value="1"/>
</dbReference>
<keyword evidence="4 10" id="KW-0547">Nucleotide-binding</keyword>
<dbReference type="SUPFAM" id="SSF63418">
    <property type="entry name" value="MurE/MurF N-terminal domain"/>
    <property type="match status" value="1"/>
</dbReference>
<dbReference type="SUPFAM" id="SSF53623">
    <property type="entry name" value="MurD-like peptide ligases, catalytic domain"/>
    <property type="match status" value="1"/>
</dbReference>
<dbReference type="Gene3D" id="3.90.190.20">
    <property type="entry name" value="Mur ligase, C-terminal domain"/>
    <property type="match status" value="1"/>
</dbReference>
<dbReference type="InterPro" id="IPR036615">
    <property type="entry name" value="Mur_ligase_C_dom_sf"/>
</dbReference>
<comment type="caution">
    <text evidence="15">The sequence shown here is derived from an EMBL/GenBank/DDBJ whole genome shotgun (WGS) entry which is preliminary data.</text>
</comment>
<keyword evidence="7 10" id="KW-0573">Peptidoglycan synthesis</keyword>
<name>A0A1E5XIG3_9HYPH</name>
<keyword evidence="9 10" id="KW-0961">Cell wall biogenesis/degradation</keyword>
<protein>
    <recommendedName>
        <fullName evidence="10 11">UDP-N-acetylmuramoyl-tripeptide--D-alanyl-D-alanine ligase</fullName>
        <ecNumber evidence="10 11">6.3.2.10</ecNumber>
    </recommendedName>
    <alternativeName>
        <fullName evidence="10">D-alanyl-D-alanine-adding enzyme</fullName>
    </alternativeName>
</protein>
<dbReference type="InterPro" id="IPR013221">
    <property type="entry name" value="Mur_ligase_cen"/>
</dbReference>